<dbReference type="GO" id="GO:0010772">
    <property type="term" value="P:meiotic DNA recombinase assembly involved in reciprocal meiotic recombination"/>
    <property type="evidence" value="ECO:0007669"/>
    <property type="project" value="TreeGrafter"/>
</dbReference>
<dbReference type="VEuPathDB" id="FungiDB:LEMA_P022050.1"/>
<dbReference type="HOGENOM" id="CLU_594648_0_0_1"/>
<feature type="compositionally biased region" description="Basic and acidic residues" evidence="4">
    <location>
        <begin position="377"/>
        <end position="395"/>
    </location>
</feature>
<dbReference type="InParanoid" id="E5ABN4"/>
<protein>
    <recommendedName>
        <fullName evidence="7">Swi5-domain-containing protein</fullName>
    </recommendedName>
</protein>
<keyword evidence="6" id="KW-1185">Reference proteome</keyword>
<dbReference type="GO" id="GO:0034974">
    <property type="term" value="C:Swi5-Swi2 complex"/>
    <property type="evidence" value="ECO:0007669"/>
    <property type="project" value="TreeGrafter"/>
</dbReference>
<keyword evidence="2" id="KW-0227">DNA damage</keyword>
<feature type="compositionally biased region" description="Basic and acidic residues" evidence="4">
    <location>
        <begin position="1"/>
        <end position="10"/>
    </location>
</feature>
<feature type="compositionally biased region" description="Low complexity" evidence="4">
    <location>
        <begin position="158"/>
        <end position="168"/>
    </location>
</feature>
<dbReference type="Proteomes" id="UP000002668">
    <property type="component" value="Genome"/>
</dbReference>
<dbReference type="OrthoDB" id="255837at2759"/>
<dbReference type="InterPro" id="IPR010760">
    <property type="entry name" value="DNA-repair_Swi5"/>
</dbReference>
<dbReference type="Gene3D" id="1.20.5.170">
    <property type="match status" value="1"/>
</dbReference>
<name>E5ABN4_LEPMJ</name>
<dbReference type="RefSeq" id="XP_003844554.1">
    <property type="nucleotide sequence ID" value="XM_003844506.1"/>
</dbReference>
<reference evidence="6" key="1">
    <citation type="journal article" date="2011" name="Nat. Commun.">
        <title>Effector diversification within compartments of the Leptosphaeria maculans genome affected by Repeat-Induced Point mutations.</title>
        <authorList>
            <person name="Rouxel T."/>
            <person name="Grandaubert J."/>
            <person name="Hane J.K."/>
            <person name="Hoede C."/>
            <person name="van de Wouw A.P."/>
            <person name="Couloux A."/>
            <person name="Dominguez V."/>
            <person name="Anthouard V."/>
            <person name="Bally P."/>
            <person name="Bourras S."/>
            <person name="Cozijnsen A.J."/>
            <person name="Ciuffetti L.M."/>
            <person name="Degrave A."/>
            <person name="Dilmaghani A."/>
            <person name="Duret L."/>
            <person name="Fudal I."/>
            <person name="Goodwin S.B."/>
            <person name="Gout L."/>
            <person name="Glaser N."/>
            <person name="Linglin J."/>
            <person name="Kema G.H.J."/>
            <person name="Lapalu N."/>
            <person name="Lawrence C.B."/>
            <person name="May K."/>
            <person name="Meyer M."/>
            <person name="Ollivier B."/>
            <person name="Poulain J."/>
            <person name="Schoch C.L."/>
            <person name="Simon A."/>
            <person name="Spatafora J.W."/>
            <person name="Stachowiak A."/>
            <person name="Turgeon B.G."/>
            <person name="Tyler B.M."/>
            <person name="Vincent D."/>
            <person name="Weissenbach J."/>
            <person name="Amselem J."/>
            <person name="Quesneville H."/>
            <person name="Oliver R.P."/>
            <person name="Wincker P."/>
            <person name="Balesdent M.-H."/>
            <person name="Howlett B.J."/>
        </authorList>
    </citation>
    <scope>NUCLEOTIDE SEQUENCE [LARGE SCALE GENOMIC DNA]</scope>
    <source>
        <strain evidence="6">JN3 / isolate v23.1.3 / race Av1-4-5-6-7-8</strain>
    </source>
</reference>
<organism evidence="6">
    <name type="scientific">Leptosphaeria maculans (strain JN3 / isolate v23.1.3 / race Av1-4-5-6-7-8)</name>
    <name type="common">Blackleg fungus</name>
    <name type="synonym">Phoma lingam</name>
    <dbReference type="NCBI Taxonomy" id="985895"/>
    <lineage>
        <taxon>Eukaryota</taxon>
        <taxon>Fungi</taxon>
        <taxon>Dikarya</taxon>
        <taxon>Ascomycota</taxon>
        <taxon>Pezizomycotina</taxon>
        <taxon>Dothideomycetes</taxon>
        <taxon>Pleosporomycetidae</taxon>
        <taxon>Pleosporales</taxon>
        <taxon>Pleosporineae</taxon>
        <taxon>Leptosphaeriaceae</taxon>
        <taxon>Plenodomus</taxon>
        <taxon>Plenodomus lingam/Leptosphaeria maculans species complex</taxon>
    </lineage>
</organism>
<gene>
    <name evidence="5" type="ORF">LEMA_P022050.1</name>
</gene>
<dbReference type="GO" id="GO:0000709">
    <property type="term" value="P:meiotic joint molecule formation"/>
    <property type="evidence" value="ECO:0007669"/>
    <property type="project" value="TreeGrafter"/>
</dbReference>
<feature type="region of interest" description="Disordered" evidence="4">
    <location>
        <begin position="1"/>
        <end position="54"/>
    </location>
</feature>
<feature type="region of interest" description="Disordered" evidence="4">
    <location>
        <begin position="363"/>
        <end position="434"/>
    </location>
</feature>
<proteinExistence type="inferred from homology"/>
<evidence type="ECO:0000313" key="5">
    <source>
        <dbReference type="EMBL" id="CBY01075.1"/>
    </source>
</evidence>
<comment type="similarity">
    <text evidence="1">Belongs to the SWI5/SAE3 family.</text>
</comment>
<evidence type="ECO:0008006" key="7">
    <source>
        <dbReference type="Google" id="ProtNLM"/>
    </source>
</evidence>
<evidence type="ECO:0000256" key="4">
    <source>
        <dbReference type="SAM" id="MobiDB-lite"/>
    </source>
</evidence>
<dbReference type="GO" id="GO:0032798">
    <property type="term" value="C:Swi5-Sfr1 complex"/>
    <property type="evidence" value="ECO:0007669"/>
    <property type="project" value="TreeGrafter"/>
</dbReference>
<feature type="compositionally biased region" description="Polar residues" evidence="4">
    <location>
        <begin position="364"/>
        <end position="375"/>
    </location>
</feature>
<feature type="region of interest" description="Disordered" evidence="4">
    <location>
        <begin position="125"/>
        <end position="175"/>
    </location>
</feature>
<dbReference type="Pfam" id="PF07061">
    <property type="entry name" value="Swi5"/>
    <property type="match status" value="1"/>
</dbReference>
<dbReference type="AlphaFoldDB" id="E5ABN4"/>
<keyword evidence="3" id="KW-0234">DNA repair</keyword>
<dbReference type="PANTHER" id="PTHR28529:SF2">
    <property type="entry name" value="DNA REPAIR PROTEIN SWI5 HOMOLOG"/>
    <property type="match status" value="1"/>
</dbReference>
<dbReference type="GeneID" id="13291720"/>
<dbReference type="PANTHER" id="PTHR28529">
    <property type="entry name" value="DNA REPAIR PROTEIN SWI5 HOMOLOG"/>
    <property type="match status" value="1"/>
</dbReference>
<feature type="region of interest" description="Disordered" evidence="4">
    <location>
        <begin position="288"/>
        <end position="328"/>
    </location>
</feature>
<evidence type="ECO:0000313" key="6">
    <source>
        <dbReference type="Proteomes" id="UP000002668"/>
    </source>
</evidence>
<feature type="compositionally biased region" description="Polar residues" evidence="4">
    <location>
        <begin position="302"/>
        <end position="328"/>
    </location>
</feature>
<accession>E5ABN4</accession>
<dbReference type="eggNOG" id="ENOG502SBQH">
    <property type="taxonomic scope" value="Eukaryota"/>
</dbReference>
<evidence type="ECO:0000256" key="3">
    <source>
        <dbReference type="ARBA" id="ARBA00023204"/>
    </source>
</evidence>
<feature type="compositionally biased region" description="Basic and acidic residues" evidence="4">
    <location>
        <begin position="25"/>
        <end position="35"/>
    </location>
</feature>
<evidence type="ECO:0000256" key="1">
    <source>
        <dbReference type="ARBA" id="ARBA00008060"/>
    </source>
</evidence>
<sequence length="538" mass="57843">MAMADGRTEVPDSEDEATTSSPPIHTDDPQTETDKLSANGPVPIQGRQDALSKASLSYQAPAKVLANAAADLVADGGNASVNVDESPVDDDQCGTCASAPLRQQGDVYEAGNSHAHMEIPFAISSPDLKLGDTPLRPHTATTEERPAMHDQSLNSQMSSPEATTSDSSSKGDSNDYRRLAGQVELVKHDLVHVEHDSQMSTPVGDVENSKVVANVTSDAHYGQPLPLETRQNINFSSNEAPSTEIMFHEADDLNDGHTENYTQDELAIEATLPNTVLEERATHGEVNRTDHDCKEGSAETMPRTSETTADVPGTSSSVTTEMPDESSTIHNIEPDHNMYEPHLAPELSATVQEPLVPETVTPCLEQSSDGQQTQEQDADKGRSVEQRTTWTRDGDNEVQGTSSALPTKPTPQPQLAPVEPAEPSATHPLPPKTPQEITLAGLKAQKKALLTSLAKMPAIQVLIEESADLEAEADDAHDEPTEADVMAAANKIVKDHIKLLHEYNELKDVGQGLMGLIADQRGVRIVEVQEEFGIEAKD</sequence>
<feature type="compositionally biased region" description="Basic and acidic residues" evidence="4">
    <location>
        <begin position="288"/>
        <end position="297"/>
    </location>
</feature>
<dbReference type="EMBL" id="FP929138">
    <property type="protein sequence ID" value="CBY01075.1"/>
    <property type="molecule type" value="Genomic_DNA"/>
</dbReference>
<evidence type="ECO:0000256" key="2">
    <source>
        <dbReference type="ARBA" id="ARBA00022763"/>
    </source>
</evidence>